<proteinExistence type="predicted"/>
<dbReference type="AlphaFoldDB" id="A0A167ZIN9"/>
<evidence type="ECO:0000313" key="2">
    <source>
        <dbReference type="Proteomes" id="UP000076744"/>
    </source>
</evidence>
<organism evidence="1 2">
    <name type="scientific">Cordyceps fumosorosea (strain ARSEF 2679)</name>
    <name type="common">Isaria fumosorosea</name>
    <dbReference type="NCBI Taxonomy" id="1081104"/>
    <lineage>
        <taxon>Eukaryota</taxon>
        <taxon>Fungi</taxon>
        <taxon>Dikarya</taxon>
        <taxon>Ascomycota</taxon>
        <taxon>Pezizomycotina</taxon>
        <taxon>Sordariomycetes</taxon>
        <taxon>Hypocreomycetidae</taxon>
        <taxon>Hypocreales</taxon>
        <taxon>Cordycipitaceae</taxon>
        <taxon>Cordyceps</taxon>
    </lineage>
</organism>
<comment type="caution">
    <text evidence="1">The sequence shown here is derived from an EMBL/GenBank/DDBJ whole genome shotgun (WGS) entry which is preliminary data.</text>
</comment>
<dbReference type="Proteomes" id="UP000076744">
    <property type="component" value="Unassembled WGS sequence"/>
</dbReference>
<dbReference type="RefSeq" id="XP_018705553.1">
    <property type="nucleotide sequence ID" value="XM_018847346.1"/>
</dbReference>
<name>A0A167ZIN9_CORFA</name>
<accession>A0A167ZIN9</accession>
<sequence>MRGRSLSFDNPVKFPFLVLIWAEGSKPRWDDDSPPRPLRDKLLGQMAAIQVSPSSAAQEDMRSYVASFESMGSPEATYMRRVQTAPDVHFRTMYVESLFSMGAHAALAAEGWKLPGCELLEEEKEDGVYAALQSEITG</sequence>
<keyword evidence="2" id="KW-1185">Reference proteome</keyword>
<evidence type="ECO:0000313" key="1">
    <source>
        <dbReference type="EMBL" id="OAA67564.1"/>
    </source>
</evidence>
<reference evidence="1 2" key="1">
    <citation type="journal article" date="2016" name="Genome Biol. Evol.">
        <title>Divergent and convergent evolution of fungal pathogenicity.</title>
        <authorList>
            <person name="Shang Y."/>
            <person name="Xiao G."/>
            <person name="Zheng P."/>
            <person name="Cen K."/>
            <person name="Zhan S."/>
            <person name="Wang C."/>
        </authorList>
    </citation>
    <scope>NUCLEOTIDE SEQUENCE [LARGE SCALE GENOMIC DNA]</scope>
    <source>
        <strain evidence="1 2">ARSEF 2679</strain>
    </source>
</reference>
<gene>
    <name evidence="1" type="ORF">ISF_03740</name>
</gene>
<dbReference type="OrthoDB" id="5327538at2759"/>
<protein>
    <submittedName>
        <fullName evidence="1">Uncharacterized protein</fullName>
    </submittedName>
</protein>
<dbReference type="GeneID" id="30020032"/>
<dbReference type="EMBL" id="AZHB01000007">
    <property type="protein sequence ID" value="OAA67564.1"/>
    <property type="molecule type" value="Genomic_DNA"/>
</dbReference>